<proteinExistence type="predicted"/>
<evidence type="ECO:0000256" key="1">
    <source>
        <dbReference type="SAM" id="MobiDB-lite"/>
    </source>
</evidence>
<dbReference type="EMBL" id="QBLH01003176">
    <property type="protein sequence ID" value="TGZ43822.1"/>
    <property type="molecule type" value="Genomic_DNA"/>
</dbReference>
<name>A0A4S2K3K4_9HYME</name>
<sequence length="267" mass="29303">MSKFFRELLFCGCSSRSGHDSRSIVVDESIVDDPPPKFAEPLNHVAAPEGVARHFDLSTIKFIDDEEADEDAACTKNEELDGPKAGRIRDAWIIAVERSARERLQKYTALKKIQPRDIQAILHQRINDAVASTSEDSTSKDVSNGQITVTLADKELGTNAFSTKLSNGTIPKGLGKEADIRVEDTSQERKDALEKQQSCEEANLLLPVQSGRIGERRSSSPFQNGRTEVLIGEPEGGPRSPRGSTSSAVNDGNFLNPLDERDEPICR</sequence>
<reference evidence="2 3" key="1">
    <citation type="journal article" date="2019" name="Philos. Trans. R. Soc. Lond., B, Biol. Sci.">
        <title>Ant behaviour and brain gene expression of defending hosts depend on the ecological success of the intruding social parasite.</title>
        <authorList>
            <person name="Kaur R."/>
            <person name="Stoldt M."/>
            <person name="Jongepier E."/>
            <person name="Feldmeyer B."/>
            <person name="Menzel F."/>
            <person name="Bornberg-Bauer E."/>
            <person name="Foitzik S."/>
        </authorList>
    </citation>
    <scope>NUCLEOTIDE SEQUENCE [LARGE SCALE GENOMIC DNA]</scope>
    <source>
        <tissue evidence="2">Whole body</tissue>
    </source>
</reference>
<evidence type="ECO:0000313" key="3">
    <source>
        <dbReference type="Proteomes" id="UP000310200"/>
    </source>
</evidence>
<organism evidence="2 3">
    <name type="scientific">Temnothorax longispinosus</name>
    <dbReference type="NCBI Taxonomy" id="300112"/>
    <lineage>
        <taxon>Eukaryota</taxon>
        <taxon>Metazoa</taxon>
        <taxon>Ecdysozoa</taxon>
        <taxon>Arthropoda</taxon>
        <taxon>Hexapoda</taxon>
        <taxon>Insecta</taxon>
        <taxon>Pterygota</taxon>
        <taxon>Neoptera</taxon>
        <taxon>Endopterygota</taxon>
        <taxon>Hymenoptera</taxon>
        <taxon>Apocrita</taxon>
        <taxon>Aculeata</taxon>
        <taxon>Formicoidea</taxon>
        <taxon>Formicidae</taxon>
        <taxon>Myrmicinae</taxon>
        <taxon>Temnothorax</taxon>
    </lineage>
</organism>
<feature type="compositionally biased region" description="Low complexity" evidence="1">
    <location>
        <begin position="237"/>
        <end position="247"/>
    </location>
</feature>
<gene>
    <name evidence="2" type="ORF">DBV15_08507</name>
</gene>
<comment type="caution">
    <text evidence="2">The sequence shown here is derived from an EMBL/GenBank/DDBJ whole genome shotgun (WGS) entry which is preliminary data.</text>
</comment>
<feature type="region of interest" description="Disordered" evidence="1">
    <location>
        <begin position="210"/>
        <end position="267"/>
    </location>
</feature>
<accession>A0A4S2K3K4</accession>
<keyword evidence="3" id="KW-1185">Reference proteome</keyword>
<protein>
    <submittedName>
        <fullName evidence="2">Uncharacterized protein</fullName>
    </submittedName>
</protein>
<dbReference type="AlphaFoldDB" id="A0A4S2K3K4"/>
<evidence type="ECO:0000313" key="2">
    <source>
        <dbReference type="EMBL" id="TGZ43822.1"/>
    </source>
</evidence>
<dbReference type="Proteomes" id="UP000310200">
    <property type="component" value="Unassembled WGS sequence"/>
</dbReference>